<evidence type="ECO:0000256" key="1">
    <source>
        <dbReference type="SAM" id="MobiDB-lite"/>
    </source>
</evidence>
<reference evidence="2" key="1">
    <citation type="journal article" date="2014" name="Int. J. Syst. Evol. Microbiol.">
        <title>Complete genome sequence of Corynebacterium casei LMG S-19264T (=DSM 44701T), isolated from a smear-ripened cheese.</title>
        <authorList>
            <consortium name="US DOE Joint Genome Institute (JGI-PGF)"/>
            <person name="Walter F."/>
            <person name="Albersmeier A."/>
            <person name="Kalinowski J."/>
            <person name="Ruckert C."/>
        </authorList>
    </citation>
    <scope>NUCLEOTIDE SEQUENCE</scope>
    <source>
        <strain evidence="2">JCM 5016</strain>
    </source>
</reference>
<accession>A0A918VN92</accession>
<feature type="region of interest" description="Disordered" evidence="1">
    <location>
        <begin position="1"/>
        <end position="43"/>
    </location>
</feature>
<dbReference type="EMBL" id="BMWH01000033">
    <property type="protein sequence ID" value="GHA11994.1"/>
    <property type="molecule type" value="Genomic_DNA"/>
</dbReference>
<reference evidence="2" key="2">
    <citation type="submission" date="2020-09" db="EMBL/GenBank/DDBJ databases">
        <authorList>
            <person name="Sun Q."/>
            <person name="Ohkuma M."/>
        </authorList>
    </citation>
    <scope>NUCLEOTIDE SEQUENCE</scope>
    <source>
        <strain evidence="2">JCM 5016</strain>
    </source>
</reference>
<dbReference type="AlphaFoldDB" id="A0A918VN92"/>
<proteinExistence type="predicted"/>
<protein>
    <submittedName>
        <fullName evidence="2">Uncharacterized protein</fullName>
    </submittedName>
</protein>
<organism evidence="2 3">
    <name type="scientific">Streptomyces echinoruber</name>
    <dbReference type="NCBI Taxonomy" id="68898"/>
    <lineage>
        <taxon>Bacteria</taxon>
        <taxon>Bacillati</taxon>
        <taxon>Actinomycetota</taxon>
        <taxon>Actinomycetes</taxon>
        <taxon>Kitasatosporales</taxon>
        <taxon>Streptomycetaceae</taxon>
        <taxon>Streptomyces</taxon>
    </lineage>
</organism>
<keyword evidence="3" id="KW-1185">Reference proteome</keyword>
<dbReference type="Proteomes" id="UP000623010">
    <property type="component" value="Unassembled WGS sequence"/>
</dbReference>
<evidence type="ECO:0000313" key="3">
    <source>
        <dbReference type="Proteomes" id="UP000623010"/>
    </source>
</evidence>
<gene>
    <name evidence="2" type="ORF">GCM10010389_58840</name>
</gene>
<name>A0A918VN92_9ACTN</name>
<evidence type="ECO:0000313" key="2">
    <source>
        <dbReference type="EMBL" id="GHA11994.1"/>
    </source>
</evidence>
<sequence length="82" mass="8541">MRGRTGTGCLQVAVRDPRSSQTPFAPGTDTPSPARRESPADGTGTLLQVYEMFRLRLSAEVVVCSACQSSLGPVRAGEGSSA</sequence>
<comment type="caution">
    <text evidence="2">The sequence shown here is derived from an EMBL/GenBank/DDBJ whole genome shotgun (WGS) entry which is preliminary data.</text>
</comment>